<keyword evidence="1" id="KW-0880">Kelch repeat</keyword>
<dbReference type="InterPro" id="IPR006652">
    <property type="entry name" value="Kelch_1"/>
</dbReference>
<proteinExistence type="predicted"/>
<gene>
    <name evidence="5" type="primary">LOC101849656</name>
</gene>
<dbReference type="RefSeq" id="XP_005088937.1">
    <property type="nucleotide sequence ID" value="XM_005088880.3"/>
</dbReference>
<keyword evidence="4" id="KW-1185">Reference proteome</keyword>
<dbReference type="SMART" id="SM00875">
    <property type="entry name" value="BACK"/>
    <property type="match status" value="1"/>
</dbReference>
<evidence type="ECO:0000259" key="3">
    <source>
        <dbReference type="PROSITE" id="PS50097"/>
    </source>
</evidence>
<evidence type="ECO:0000256" key="1">
    <source>
        <dbReference type="ARBA" id="ARBA00022441"/>
    </source>
</evidence>
<dbReference type="Pfam" id="PF00651">
    <property type="entry name" value="BTB"/>
    <property type="match status" value="1"/>
</dbReference>
<dbReference type="SUPFAM" id="SSF117281">
    <property type="entry name" value="Kelch motif"/>
    <property type="match status" value="1"/>
</dbReference>
<dbReference type="InterPro" id="IPR011333">
    <property type="entry name" value="SKP1/BTB/POZ_sf"/>
</dbReference>
<accession>A0ABM0JA46</accession>
<dbReference type="InterPro" id="IPR017096">
    <property type="entry name" value="BTB-kelch_protein"/>
</dbReference>
<feature type="domain" description="BTB" evidence="3">
    <location>
        <begin position="29"/>
        <end position="96"/>
    </location>
</feature>
<name>A0ABM0JA46_APLCA</name>
<dbReference type="Gene3D" id="2.120.10.80">
    <property type="entry name" value="Kelch-type beta propeller"/>
    <property type="match status" value="1"/>
</dbReference>
<dbReference type="Pfam" id="PF24681">
    <property type="entry name" value="Kelch_KLHDC2_KLHL20_DRC7"/>
    <property type="match status" value="1"/>
</dbReference>
<dbReference type="PROSITE" id="PS50097">
    <property type="entry name" value="BTB"/>
    <property type="match status" value="1"/>
</dbReference>
<dbReference type="GeneID" id="101849656"/>
<dbReference type="SMART" id="SM00225">
    <property type="entry name" value="BTB"/>
    <property type="match status" value="1"/>
</dbReference>
<dbReference type="InterPro" id="IPR000210">
    <property type="entry name" value="BTB/POZ_dom"/>
</dbReference>
<keyword evidence="2" id="KW-0677">Repeat</keyword>
<dbReference type="PANTHER" id="PTHR45632">
    <property type="entry name" value="LD33804P"/>
    <property type="match status" value="1"/>
</dbReference>
<dbReference type="Gene3D" id="1.25.40.420">
    <property type="match status" value="1"/>
</dbReference>
<evidence type="ECO:0000313" key="4">
    <source>
        <dbReference type="Proteomes" id="UP000694888"/>
    </source>
</evidence>
<organism evidence="4 5">
    <name type="scientific">Aplysia californica</name>
    <name type="common">California sea hare</name>
    <dbReference type="NCBI Taxonomy" id="6500"/>
    <lineage>
        <taxon>Eukaryota</taxon>
        <taxon>Metazoa</taxon>
        <taxon>Spiralia</taxon>
        <taxon>Lophotrochozoa</taxon>
        <taxon>Mollusca</taxon>
        <taxon>Gastropoda</taxon>
        <taxon>Heterobranchia</taxon>
        <taxon>Euthyneura</taxon>
        <taxon>Tectipleura</taxon>
        <taxon>Aplysiida</taxon>
        <taxon>Aplysioidea</taxon>
        <taxon>Aplysiidae</taxon>
        <taxon>Aplysia</taxon>
    </lineage>
</organism>
<dbReference type="PANTHER" id="PTHR45632:SF3">
    <property type="entry name" value="KELCH-LIKE PROTEIN 32"/>
    <property type="match status" value="1"/>
</dbReference>
<dbReference type="InterPro" id="IPR011705">
    <property type="entry name" value="BACK"/>
</dbReference>
<dbReference type="Gene3D" id="3.30.710.10">
    <property type="entry name" value="Potassium Channel Kv1.1, Chain A"/>
    <property type="match status" value="1"/>
</dbReference>
<dbReference type="Proteomes" id="UP000694888">
    <property type="component" value="Unplaced"/>
</dbReference>
<reference evidence="5" key="1">
    <citation type="submission" date="2025-08" db="UniProtKB">
        <authorList>
            <consortium name="RefSeq"/>
        </authorList>
    </citation>
    <scope>IDENTIFICATION</scope>
</reference>
<evidence type="ECO:0000256" key="2">
    <source>
        <dbReference type="ARBA" id="ARBA00022737"/>
    </source>
</evidence>
<dbReference type="SMART" id="SM00612">
    <property type="entry name" value="Kelch"/>
    <property type="match status" value="4"/>
</dbReference>
<dbReference type="InterPro" id="IPR015915">
    <property type="entry name" value="Kelch-typ_b-propeller"/>
</dbReference>
<sequence length="611" mass="69768">MSGGVLSMRPQQKVLLEGLESLYSENCLCDVSLQAESTRVDVHKCILAASSPYFRAMFTFDTRESPQHVVKLHNVSGFVLEDLVKFFYTGDIVLTDSNVQALVTAAEMMQITALRDQCELFMSSALCTENCVEVYNFADFQNLERLKCSAEAYLLENFQELYDKEAFLKMRLQNLSKIISSDDLNVSQEEVVLESVLRWMKYDLDQRKKDLILLLLSIRFPLMSFDYIENTVCTEPLISENPFCNQLVREAKNYKTAQTKAGDWQCQFQFSYKPRLGMCSKKMLIFSGGAHNAKDRAFCCFDPDTKLNFYSIKQHPSFDFKCKIDFYKLIVTDNSEIFFLGGIFYDDYHFEPTGAVARSTVLVYNQKASAWQECASMKAPKCAFGACYYSGRIFVFGGYSMYPGHTPTQDVTGYDVSSDEWSQRDDMPVEMAHQATTVFRDKAYIFGGVDAENMYLNTVLQYTFSNDQWTLVNVEMPRPQAEAVAITHDSKIFILGGCNSAGNILSVLIFDPETRRWVHGEDFPDDRKFTSVTKGDNCIFVCGGVRHFISRTGSFRRSKTVETKDLFRYDISRNKWSKETRFVEYGSNVACAFASINVKHLNVSSYVEDDI</sequence>
<dbReference type="SUPFAM" id="SSF54695">
    <property type="entry name" value="POZ domain"/>
    <property type="match status" value="1"/>
</dbReference>
<dbReference type="PIRSF" id="PIRSF037037">
    <property type="entry name" value="Kelch-like_protein_gigaxonin"/>
    <property type="match status" value="1"/>
</dbReference>
<evidence type="ECO:0000313" key="5">
    <source>
        <dbReference type="RefSeq" id="XP_005088937.1"/>
    </source>
</evidence>
<dbReference type="Pfam" id="PF07707">
    <property type="entry name" value="BACK"/>
    <property type="match status" value="1"/>
</dbReference>
<protein>
    <submittedName>
        <fullName evidence="5">Kelch-like protein 12</fullName>
    </submittedName>
</protein>